<dbReference type="EMBL" id="AUXX01000033">
    <property type="protein sequence ID" value="KZN63599.1"/>
    <property type="molecule type" value="Genomic_DNA"/>
</dbReference>
<sequence>MTVLNRYNPLLLIHPELKIISMRNFLRIIEQFITHFNVCFVIFCVKNCIEFIFKALYNASITA</sequence>
<reference evidence="1 2" key="1">
    <citation type="submission" date="2013-07" db="EMBL/GenBank/DDBJ databases">
        <title>Comparative Genomic and Metabolomic Analysis of Twelve Strains of Pseudoalteromonas luteoviolacea.</title>
        <authorList>
            <person name="Vynne N.G."/>
            <person name="Mansson M."/>
            <person name="Gram L."/>
        </authorList>
    </citation>
    <scope>NUCLEOTIDE SEQUENCE [LARGE SCALE GENOMIC DNA]</scope>
    <source>
        <strain evidence="1 2">S4060-1</strain>
    </source>
</reference>
<dbReference type="AlphaFoldDB" id="A0A162AYB6"/>
<name>A0A162AYB6_9GAMM</name>
<proteinExistence type="predicted"/>
<protein>
    <submittedName>
        <fullName evidence="1">Uncharacterized protein</fullName>
    </submittedName>
</protein>
<accession>A0A162AYB6</accession>
<dbReference type="PATRIC" id="fig|1365257.3.peg.3605"/>
<organism evidence="1 2">
    <name type="scientific">Pseudoalteromonas luteoviolacea S4060-1</name>
    <dbReference type="NCBI Taxonomy" id="1365257"/>
    <lineage>
        <taxon>Bacteria</taxon>
        <taxon>Pseudomonadati</taxon>
        <taxon>Pseudomonadota</taxon>
        <taxon>Gammaproteobacteria</taxon>
        <taxon>Alteromonadales</taxon>
        <taxon>Pseudoalteromonadaceae</taxon>
        <taxon>Pseudoalteromonas</taxon>
    </lineage>
</organism>
<dbReference type="Proteomes" id="UP000076661">
    <property type="component" value="Unassembled WGS sequence"/>
</dbReference>
<gene>
    <name evidence="1" type="ORF">N478_23965</name>
</gene>
<evidence type="ECO:0000313" key="2">
    <source>
        <dbReference type="Proteomes" id="UP000076661"/>
    </source>
</evidence>
<evidence type="ECO:0000313" key="1">
    <source>
        <dbReference type="EMBL" id="KZN63599.1"/>
    </source>
</evidence>
<comment type="caution">
    <text evidence="1">The sequence shown here is derived from an EMBL/GenBank/DDBJ whole genome shotgun (WGS) entry which is preliminary data.</text>
</comment>